<dbReference type="GO" id="GO:0005615">
    <property type="term" value="C:extracellular space"/>
    <property type="evidence" value="ECO:0007669"/>
    <property type="project" value="TreeGrafter"/>
</dbReference>
<keyword evidence="14" id="KW-1185">Reference proteome</keyword>
<evidence type="ECO:0000256" key="1">
    <source>
        <dbReference type="ARBA" id="ARBA00004370"/>
    </source>
</evidence>
<dbReference type="GO" id="GO:0030215">
    <property type="term" value="F:semaphorin receptor binding"/>
    <property type="evidence" value="ECO:0007669"/>
    <property type="project" value="InterPro"/>
</dbReference>
<dbReference type="GO" id="GO:0005886">
    <property type="term" value="C:plasma membrane"/>
    <property type="evidence" value="ECO:0007669"/>
    <property type="project" value="TreeGrafter"/>
</dbReference>
<feature type="domain" description="Ig-like" evidence="11">
    <location>
        <begin position="560"/>
        <end position="639"/>
    </location>
</feature>
<dbReference type="InterPro" id="IPR036179">
    <property type="entry name" value="Ig-like_dom_sf"/>
</dbReference>
<dbReference type="InterPro" id="IPR013151">
    <property type="entry name" value="Immunoglobulin_dom"/>
</dbReference>
<evidence type="ECO:0000256" key="8">
    <source>
        <dbReference type="SAM" id="MobiDB-lite"/>
    </source>
</evidence>
<dbReference type="GO" id="GO:0030335">
    <property type="term" value="P:positive regulation of cell migration"/>
    <property type="evidence" value="ECO:0007669"/>
    <property type="project" value="TreeGrafter"/>
</dbReference>
<keyword evidence="5" id="KW-0325">Glycoprotein</keyword>
<dbReference type="InterPro" id="IPR027231">
    <property type="entry name" value="Semaphorin"/>
</dbReference>
<dbReference type="GO" id="GO:0000122">
    <property type="term" value="P:negative regulation of transcription by RNA polymerase II"/>
    <property type="evidence" value="ECO:0007669"/>
    <property type="project" value="TreeGrafter"/>
</dbReference>
<dbReference type="OrthoDB" id="9988752at2759"/>
<dbReference type="AlphaFoldDB" id="A0A9D3PFU6"/>
<dbReference type="Proteomes" id="UP001046870">
    <property type="component" value="Chromosome 22"/>
</dbReference>
<keyword evidence="6" id="KW-0393">Immunoglobulin domain</keyword>
<comment type="similarity">
    <text evidence="2">Belongs to the semaphorin family.</text>
</comment>
<feature type="compositionally biased region" description="Polar residues" evidence="8">
    <location>
        <begin position="730"/>
        <end position="747"/>
    </location>
</feature>
<dbReference type="GO" id="GO:0001755">
    <property type="term" value="P:neural crest cell migration"/>
    <property type="evidence" value="ECO:0007669"/>
    <property type="project" value="TreeGrafter"/>
</dbReference>
<evidence type="ECO:0000256" key="9">
    <source>
        <dbReference type="SAM" id="Phobius"/>
    </source>
</evidence>
<name>A0A9D3PFU6_MEGAT</name>
<keyword evidence="9" id="KW-0812">Transmembrane</keyword>
<dbReference type="FunFam" id="2.130.10.10:FF:001703">
    <property type="entry name" value="Semaphorin 4e"/>
    <property type="match status" value="1"/>
</dbReference>
<evidence type="ECO:0000256" key="2">
    <source>
        <dbReference type="ARBA" id="ARBA00009492"/>
    </source>
</evidence>
<feature type="transmembrane region" description="Helical" evidence="9">
    <location>
        <begin position="665"/>
        <end position="685"/>
    </location>
</feature>
<dbReference type="SUPFAM" id="SSF48726">
    <property type="entry name" value="Immunoglobulin"/>
    <property type="match status" value="1"/>
</dbReference>
<dbReference type="InterPro" id="IPR007110">
    <property type="entry name" value="Ig-like_dom"/>
</dbReference>
<dbReference type="InterPro" id="IPR036352">
    <property type="entry name" value="Semap_dom_sf"/>
</dbReference>
<accession>A0A9D3PFU6</accession>
<evidence type="ECO:0000313" key="14">
    <source>
        <dbReference type="Proteomes" id="UP001046870"/>
    </source>
</evidence>
<dbReference type="SMART" id="SM00408">
    <property type="entry name" value="IGc2"/>
    <property type="match status" value="1"/>
</dbReference>
<dbReference type="PANTHER" id="PTHR11036:SF135">
    <property type="entry name" value="SEMAPHORIN 4D ISOFORM X1-RELATED"/>
    <property type="match status" value="1"/>
</dbReference>
<organism evidence="13 14">
    <name type="scientific">Megalops atlanticus</name>
    <name type="common">Tarpon</name>
    <name type="synonym">Clupea gigantea</name>
    <dbReference type="NCBI Taxonomy" id="7932"/>
    <lineage>
        <taxon>Eukaryota</taxon>
        <taxon>Metazoa</taxon>
        <taxon>Chordata</taxon>
        <taxon>Craniata</taxon>
        <taxon>Vertebrata</taxon>
        <taxon>Euteleostomi</taxon>
        <taxon>Actinopterygii</taxon>
        <taxon>Neopterygii</taxon>
        <taxon>Teleostei</taxon>
        <taxon>Elopiformes</taxon>
        <taxon>Megalopidae</taxon>
        <taxon>Megalops</taxon>
    </lineage>
</organism>
<feature type="compositionally biased region" description="Pro residues" evidence="8">
    <location>
        <begin position="709"/>
        <end position="718"/>
    </location>
</feature>
<evidence type="ECO:0008006" key="15">
    <source>
        <dbReference type="Google" id="ProtNLM"/>
    </source>
</evidence>
<dbReference type="SMART" id="SM00630">
    <property type="entry name" value="Sema"/>
    <property type="match status" value="1"/>
</dbReference>
<comment type="caution">
    <text evidence="7">Lacks conserved residue(s) required for the propagation of feature annotation.</text>
</comment>
<evidence type="ECO:0000256" key="5">
    <source>
        <dbReference type="ARBA" id="ARBA00023180"/>
    </source>
</evidence>
<dbReference type="InterPro" id="IPR016201">
    <property type="entry name" value="PSI"/>
</dbReference>
<comment type="subcellular location">
    <subcellularLocation>
        <location evidence="1">Membrane</location>
    </subcellularLocation>
</comment>
<keyword evidence="10" id="KW-0732">Signal</keyword>
<dbReference type="SMART" id="SM00423">
    <property type="entry name" value="PSI"/>
    <property type="match status" value="1"/>
</dbReference>
<evidence type="ECO:0000313" key="13">
    <source>
        <dbReference type="EMBL" id="KAG7456874.1"/>
    </source>
</evidence>
<feature type="region of interest" description="Disordered" evidence="8">
    <location>
        <begin position="703"/>
        <end position="759"/>
    </location>
</feature>
<dbReference type="PANTHER" id="PTHR11036">
    <property type="entry name" value="SEMAPHORIN"/>
    <property type="match status" value="1"/>
</dbReference>
<evidence type="ECO:0000259" key="12">
    <source>
        <dbReference type="PROSITE" id="PS51004"/>
    </source>
</evidence>
<feature type="domain" description="Sema" evidence="12">
    <location>
        <begin position="24"/>
        <end position="497"/>
    </location>
</feature>
<feature type="signal peptide" evidence="10">
    <location>
        <begin position="1"/>
        <end position="23"/>
    </location>
</feature>
<dbReference type="InterPro" id="IPR002165">
    <property type="entry name" value="Plexin_repeat"/>
</dbReference>
<dbReference type="PROSITE" id="PS51004">
    <property type="entry name" value="SEMA"/>
    <property type="match status" value="1"/>
</dbReference>
<comment type="caution">
    <text evidence="13">The sequence shown here is derived from an EMBL/GenBank/DDBJ whole genome shotgun (WGS) entry which is preliminary data.</text>
</comment>
<dbReference type="InterPro" id="IPR001627">
    <property type="entry name" value="Semap_dom"/>
</dbReference>
<dbReference type="Gene3D" id="3.30.1680.10">
    <property type="entry name" value="ligand-binding face of the semaphorins, domain 2"/>
    <property type="match status" value="1"/>
</dbReference>
<dbReference type="InterPro" id="IPR003598">
    <property type="entry name" value="Ig_sub2"/>
</dbReference>
<evidence type="ECO:0000256" key="7">
    <source>
        <dbReference type="PROSITE-ProRule" id="PRU00352"/>
    </source>
</evidence>
<dbReference type="GO" id="GO:0045499">
    <property type="term" value="F:chemorepellent activity"/>
    <property type="evidence" value="ECO:0007669"/>
    <property type="project" value="TreeGrafter"/>
</dbReference>
<dbReference type="Pfam" id="PF01437">
    <property type="entry name" value="PSI"/>
    <property type="match status" value="1"/>
</dbReference>
<dbReference type="SUPFAM" id="SSF101912">
    <property type="entry name" value="Sema domain"/>
    <property type="match status" value="1"/>
</dbReference>
<evidence type="ECO:0000256" key="3">
    <source>
        <dbReference type="ARBA" id="ARBA00023136"/>
    </source>
</evidence>
<dbReference type="Gene3D" id="2.130.10.10">
    <property type="entry name" value="YVTN repeat-like/Quinoprotein amine dehydrogenase"/>
    <property type="match status" value="1"/>
</dbReference>
<dbReference type="GO" id="GO:0043931">
    <property type="term" value="P:ossification involved in bone maturation"/>
    <property type="evidence" value="ECO:0007669"/>
    <property type="project" value="TreeGrafter"/>
</dbReference>
<dbReference type="InterPro" id="IPR015943">
    <property type="entry name" value="WD40/YVTN_repeat-like_dom_sf"/>
</dbReference>
<evidence type="ECO:0000259" key="11">
    <source>
        <dbReference type="PROSITE" id="PS50835"/>
    </source>
</evidence>
<evidence type="ECO:0000256" key="4">
    <source>
        <dbReference type="ARBA" id="ARBA00023157"/>
    </source>
</evidence>
<proteinExistence type="inferred from homology"/>
<evidence type="ECO:0000256" key="10">
    <source>
        <dbReference type="SAM" id="SignalP"/>
    </source>
</evidence>
<keyword evidence="3 9" id="KW-0472">Membrane</keyword>
<dbReference type="EMBL" id="JAFDVH010000022">
    <property type="protein sequence ID" value="KAG7456874.1"/>
    <property type="molecule type" value="Genomic_DNA"/>
</dbReference>
<protein>
    <recommendedName>
        <fullName evidence="15">Semaphorin-4E-like</fullName>
    </recommendedName>
</protein>
<dbReference type="Pfam" id="PF01403">
    <property type="entry name" value="Sema"/>
    <property type="match status" value="1"/>
</dbReference>
<evidence type="ECO:0000256" key="6">
    <source>
        <dbReference type="ARBA" id="ARBA00023319"/>
    </source>
</evidence>
<dbReference type="GO" id="GO:0007411">
    <property type="term" value="P:axon guidance"/>
    <property type="evidence" value="ECO:0007669"/>
    <property type="project" value="UniProtKB-ARBA"/>
</dbReference>
<dbReference type="Pfam" id="PF00047">
    <property type="entry name" value="ig"/>
    <property type="match status" value="1"/>
</dbReference>
<sequence>MYAMPPPSVLCLLLLWTLSDIAAHERIPRNTIPYQSDLIKLFREEGGGNYSTMLLQEDRGVLLLGGREAVYALDIDDITSRKAAVSWKATEKGKKECTNKGKHAEECQNYIRVLHEMSDSRIYVCGTNAFDPACGYINYTEGQLSMGEKHEDGKGKCPFDPLQRYSSVMVGGDLYSATSNNFLGSEPVIARSSATQVRSEFKSSWLNEPSFVYMDQVPESEDSPEQDDDKVYLFFSETAVEYDFYNKLTVSRVARVCKGDMGGRRTLQKKWTSFLKARLDCPVPESRLPHVVEDVFLLRDSDWRKSVFYAVFTSQPGSVDLSAVCAYSVTEIGDVFSKGRFKTPVTVASSHVKWVMYSEDLPEPRPGACINNDARALGIECSLDLPDKTLRFVQDRPLMDQAVMPRGREPELVERGVVFTRIVVDRVKALDGNVYEAMFIGTDKGFVQKAVNYDGEMVVIEEMQLFQTPQPIQILRLSSKKGLLYAGSDVGAVQVSVGQCGRHASCLDCVLARDPYCAWDPSASHCIMLSPQDDASNGTLIQDVKNADVSTCPDPGTEDPKPTNVTLILGSNIQLKCRPDSNLAQVQWHFASRPLPASEKFYLYGEGLLIQNASATDAGLYTCVSEEEVKGRRYDRTEALYQLVPAPSPVDVTPRTDKRVQRQSLVTLQVLVALLAVLLAALLAWNVWRGHIPLPCWGGGEAPAETPAPHSPSPPPAVTPETINLMPPANCNTNNNHPSNGEGSHNLDTLKYIDDESEI</sequence>
<dbReference type="Gene3D" id="2.60.40.10">
    <property type="entry name" value="Immunoglobulins"/>
    <property type="match status" value="1"/>
</dbReference>
<dbReference type="PROSITE" id="PS50835">
    <property type="entry name" value="IG_LIKE"/>
    <property type="match status" value="1"/>
</dbReference>
<dbReference type="GO" id="GO:0071526">
    <property type="term" value="P:semaphorin-plexin signaling pathway"/>
    <property type="evidence" value="ECO:0007669"/>
    <property type="project" value="TreeGrafter"/>
</dbReference>
<dbReference type="SUPFAM" id="SSF103575">
    <property type="entry name" value="Plexin repeat"/>
    <property type="match status" value="1"/>
</dbReference>
<reference evidence="13" key="1">
    <citation type="submission" date="2021-01" db="EMBL/GenBank/DDBJ databases">
        <authorList>
            <person name="Zahm M."/>
            <person name="Roques C."/>
            <person name="Cabau C."/>
            <person name="Klopp C."/>
            <person name="Donnadieu C."/>
            <person name="Jouanno E."/>
            <person name="Lampietro C."/>
            <person name="Louis A."/>
            <person name="Herpin A."/>
            <person name="Echchiki A."/>
            <person name="Berthelot C."/>
            <person name="Parey E."/>
            <person name="Roest-Crollius H."/>
            <person name="Braasch I."/>
            <person name="Postlethwait J."/>
            <person name="Bobe J."/>
            <person name="Montfort J."/>
            <person name="Bouchez O."/>
            <person name="Begum T."/>
            <person name="Mejri S."/>
            <person name="Adams A."/>
            <person name="Chen W.-J."/>
            <person name="Guiguen Y."/>
        </authorList>
    </citation>
    <scope>NUCLEOTIDE SEQUENCE</scope>
    <source>
        <strain evidence="13">YG-15Mar2019-1</strain>
        <tissue evidence="13">Brain</tissue>
    </source>
</reference>
<dbReference type="SMART" id="SM00409">
    <property type="entry name" value="IG"/>
    <property type="match status" value="1"/>
</dbReference>
<dbReference type="InterPro" id="IPR003599">
    <property type="entry name" value="Ig_sub"/>
</dbReference>
<feature type="chain" id="PRO_5039588247" description="Semaphorin-4E-like" evidence="10">
    <location>
        <begin position="24"/>
        <end position="759"/>
    </location>
</feature>
<keyword evidence="4" id="KW-1015">Disulfide bond</keyword>
<gene>
    <name evidence="13" type="ORF">MATL_G00240540</name>
</gene>
<dbReference type="InterPro" id="IPR013783">
    <property type="entry name" value="Ig-like_fold"/>
</dbReference>
<keyword evidence="9" id="KW-1133">Transmembrane helix</keyword>